<keyword evidence="3" id="KW-1185">Reference proteome</keyword>
<name>A0ABS4IQ41_9BACL</name>
<proteinExistence type="predicted"/>
<dbReference type="Proteomes" id="UP001519287">
    <property type="component" value="Unassembled WGS sequence"/>
</dbReference>
<accession>A0ABS4IQ41</accession>
<protein>
    <submittedName>
        <fullName evidence="2">Glycopeptide antibiotics resistance protein</fullName>
    </submittedName>
</protein>
<comment type="caution">
    <text evidence="2">The sequence shown here is derived from an EMBL/GenBank/DDBJ whole genome shotgun (WGS) entry which is preliminary data.</text>
</comment>
<evidence type="ECO:0000313" key="3">
    <source>
        <dbReference type="Proteomes" id="UP001519287"/>
    </source>
</evidence>
<organism evidence="2 3">
    <name type="scientific">Paenibacillus eucommiae</name>
    <dbReference type="NCBI Taxonomy" id="1355755"/>
    <lineage>
        <taxon>Bacteria</taxon>
        <taxon>Bacillati</taxon>
        <taxon>Bacillota</taxon>
        <taxon>Bacilli</taxon>
        <taxon>Bacillales</taxon>
        <taxon>Paenibacillaceae</taxon>
        <taxon>Paenibacillus</taxon>
    </lineage>
</organism>
<reference evidence="2 3" key="1">
    <citation type="submission" date="2021-03" db="EMBL/GenBank/DDBJ databases">
        <title>Genomic Encyclopedia of Type Strains, Phase IV (KMG-IV): sequencing the most valuable type-strain genomes for metagenomic binning, comparative biology and taxonomic classification.</title>
        <authorList>
            <person name="Goeker M."/>
        </authorList>
    </citation>
    <scope>NUCLEOTIDE SEQUENCE [LARGE SCALE GENOMIC DNA]</scope>
    <source>
        <strain evidence="2 3">DSM 26048</strain>
    </source>
</reference>
<evidence type="ECO:0000313" key="2">
    <source>
        <dbReference type="EMBL" id="MBP1989692.1"/>
    </source>
</evidence>
<dbReference type="Pfam" id="PF10990">
    <property type="entry name" value="DUF2809"/>
    <property type="match status" value="1"/>
</dbReference>
<sequence>MYTRIIYFVAIITSVVLGLSSRKFSSQIPEFISQHAGDMLWASMVYFGFRFFFIKKSLTWTVGISILFSFAIEFSQLYQAEWIVSLRNTVLGSLILGRGFLSVDLIRYVLGIAIAVSIDKYLLQRIKR</sequence>
<gene>
    <name evidence="2" type="ORF">J2Z66_001290</name>
</gene>
<keyword evidence="1" id="KW-0812">Transmembrane</keyword>
<dbReference type="EMBL" id="JAGGLB010000003">
    <property type="protein sequence ID" value="MBP1989692.1"/>
    <property type="molecule type" value="Genomic_DNA"/>
</dbReference>
<feature type="transmembrane region" description="Helical" evidence="1">
    <location>
        <begin position="35"/>
        <end position="53"/>
    </location>
</feature>
<dbReference type="RefSeq" id="WP_209970503.1">
    <property type="nucleotide sequence ID" value="NZ_JAGGLB010000003.1"/>
</dbReference>
<dbReference type="InterPro" id="IPR021257">
    <property type="entry name" value="DUF2809"/>
</dbReference>
<feature type="transmembrane region" description="Helical" evidence="1">
    <location>
        <begin position="105"/>
        <end position="123"/>
    </location>
</feature>
<evidence type="ECO:0000256" key="1">
    <source>
        <dbReference type="SAM" id="Phobius"/>
    </source>
</evidence>
<keyword evidence="1" id="KW-1133">Transmembrane helix</keyword>
<keyword evidence="1" id="KW-0472">Membrane</keyword>
<feature type="transmembrane region" description="Helical" evidence="1">
    <location>
        <begin position="60"/>
        <end position="78"/>
    </location>
</feature>